<dbReference type="GO" id="GO:0008412">
    <property type="term" value="F:4-hydroxybenzoate polyprenyltransferase activity"/>
    <property type="evidence" value="ECO:0007669"/>
    <property type="project" value="UniProtKB-UniRule"/>
</dbReference>
<comment type="subcellular location">
    <subcellularLocation>
        <location evidence="11">Cell inner membrane</location>
        <topology evidence="11">Multi-pass membrane protein</topology>
    </subcellularLocation>
    <subcellularLocation>
        <location evidence="2">Membrane</location>
        <topology evidence="2">Multi-pass membrane protein</topology>
    </subcellularLocation>
</comment>
<gene>
    <name evidence="11" type="primary">ubiA</name>
    <name evidence="13" type="ORF">CR492_08610</name>
</gene>
<dbReference type="UniPathway" id="UPA00232"/>
<evidence type="ECO:0000256" key="10">
    <source>
        <dbReference type="ARBA" id="ARBA00023136"/>
    </source>
</evidence>
<keyword evidence="7 11" id="KW-0831">Ubiquinone biosynthesis</keyword>
<dbReference type="InterPro" id="IPR006370">
    <property type="entry name" value="HB_polyprenyltransferase-like"/>
</dbReference>
<evidence type="ECO:0000256" key="3">
    <source>
        <dbReference type="ARBA" id="ARBA00005985"/>
    </source>
</evidence>
<dbReference type="GO" id="GO:0006744">
    <property type="term" value="P:ubiquinone biosynthetic process"/>
    <property type="evidence" value="ECO:0007669"/>
    <property type="project" value="UniProtKB-UniRule"/>
</dbReference>
<dbReference type="InterPro" id="IPR039653">
    <property type="entry name" value="Prenyltransferase"/>
</dbReference>
<evidence type="ECO:0000256" key="4">
    <source>
        <dbReference type="ARBA" id="ARBA00022475"/>
    </source>
</evidence>
<evidence type="ECO:0000256" key="9">
    <source>
        <dbReference type="ARBA" id="ARBA00022989"/>
    </source>
</evidence>
<evidence type="ECO:0000256" key="6">
    <source>
        <dbReference type="ARBA" id="ARBA00022679"/>
    </source>
</evidence>
<organism evidence="13 14">
    <name type="scientific">Methylocella silvestris</name>
    <dbReference type="NCBI Taxonomy" id="199596"/>
    <lineage>
        <taxon>Bacteria</taxon>
        <taxon>Pseudomonadati</taxon>
        <taxon>Pseudomonadota</taxon>
        <taxon>Alphaproteobacteria</taxon>
        <taxon>Hyphomicrobiales</taxon>
        <taxon>Beijerinckiaceae</taxon>
        <taxon>Methylocella</taxon>
    </lineage>
</organism>
<dbReference type="PANTHER" id="PTHR11048">
    <property type="entry name" value="PRENYLTRANSFERASES"/>
    <property type="match status" value="1"/>
</dbReference>
<protein>
    <recommendedName>
        <fullName evidence="11 12">4-hydroxybenzoate octaprenyltransferase</fullName>
        <ecNumber evidence="11 12">2.5.1.39</ecNumber>
    </recommendedName>
    <alternativeName>
        <fullName evidence="11">4-HB polyprenyltransferase</fullName>
    </alternativeName>
</protein>
<dbReference type="EC" id="2.5.1.39" evidence="11 12"/>
<dbReference type="EMBL" id="PDZR01000007">
    <property type="protein sequence ID" value="PNG26452.1"/>
    <property type="molecule type" value="Genomic_DNA"/>
</dbReference>
<dbReference type="NCBIfam" id="TIGR01474">
    <property type="entry name" value="ubiA_proteo"/>
    <property type="match status" value="1"/>
</dbReference>
<keyword evidence="9 11" id="KW-1133">Transmembrane helix</keyword>
<dbReference type="InterPro" id="IPR044878">
    <property type="entry name" value="UbiA_sf"/>
</dbReference>
<keyword evidence="6 11" id="KW-0808">Transferase</keyword>
<keyword evidence="11" id="KW-0460">Magnesium</keyword>
<keyword evidence="5 11" id="KW-0997">Cell inner membrane</keyword>
<accession>A0A2J7TI64</accession>
<comment type="catalytic activity">
    <reaction evidence="11">
        <text>all-trans-octaprenyl diphosphate + 4-hydroxybenzoate = 4-hydroxy-3-(all-trans-octaprenyl)benzoate + diphosphate</text>
        <dbReference type="Rhea" id="RHEA:27782"/>
        <dbReference type="ChEBI" id="CHEBI:1617"/>
        <dbReference type="ChEBI" id="CHEBI:17879"/>
        <dbReference type="ChEBI" id="CHEBI:33019"/>
        <dbReference type="ChEBI" id="CHEBI:57711"/>
        <dbReference type="EC" id="2.5.1.39"/>
    </reaction>
</comment>
<dbReference type="FunFam" id="1.10.357.140:FF:000008">
    <property type="entry name" value="4-hydroxybenzoate octaprenyltransferase"/>
    <property type="match status" value="1"/>
</dbReference>
<feature type="transmembrane region" description="Helical" evidence="11">
    <location>
        <begin position="147"/>
        <end position="165"/>
    </location>
</feature>
<keyword evidence="8 11" id="KW-0812">Transmembrane</keyword>
<reference evidence="13 14" key="1">
    <citation type="submission" date="2017-10" db="EMBL/GenBank/DDBJ databases">
        <title>Genome announcement of Methylocella silvestris TVC from permafrost.</title>
        <authorList>
            <person name="Wang J."/>
            <person name="Geng K."/>
            <person name="Ul-Haque F."/>
            <person name="Crombie A.T."/>
            <person name="Street L.E."/>
            <person name="Wookey P.A."/>
            <person name="Murrell J.C."/>
            <person name="Pratscher J."/>
        </authorList>
    </citation>
    <scope>NUCLEOTIDE SEQUENCE [LARGE SCALE GENOMIC DNA]</scope>
    <source>
        <strain evidence="13 14">TVC</strain>
    </source>
</reference>
<keyword evidence="10 11" id="KW-0472">Membrane</keyword>
<dbReference type="AlphaFoldDB" id="A0A2J7TI64"/>
<dbReference type="FunFam" id="1.20.120.1780:FF:000001">
    <property type="entry name" value="4-hydroxybenzoate octaprenyltransferase"/>
    <property type="match status" value="1"/>
</dbReference>
<comment type="caution">
    <text evidence="13">The sequence shown here is derived from an EMBL/GenBank/DDBJ whole genome shotgun (WGS) entry which is preliminary data.</text>
</comment>
<comment type="cofactor">
    <cofactor evidence="1 11">
        <name>Mg(2+)</name>
        <dbReference type="ChEBI" id="CHEBI:18420"/>
    </cofactor>
</comment>
<keyword evidence="4 11" id="KW-1003">Cell membrane</keyword>
<dbReference type="PROSITE" id="PS00943">
    <property type="entry name" value="UBIA"/>
    <property type="match status" value="1"/>
</dbReference>
<dbReference type="PANTHER" id="PTHR11048:SF28">
    <property type="entry name" value="4-HYDROXYBENZOATE POLYPRENYLTRANSFERASE, MITOCHONDRIAL"/>
    <property type="match status" value="1"/>
</dbReference>
<evidence type="ECO:0000256" key="7">
    <source>
        <dbReference type="ARBA" id="ARBA00022688"/>
    </source>
</evidence>
<sequence length="329" mass="34213">MTKPAPAGPGGEPVDGVTHLPDAVRNSLIARLAPKSFAPFLQLARIDRPIGWWLLLLPCWQSSALASAHQGAAPRLGDLALFLIGAIAMRGAGSTYNDIVDRDIDAKVERTRLRPIPAGRVSVAAAAAFLAAQCFVGLVVLLSLNRFAIALGFASLGFVAIYPFMKRVTSWPQAVLGAAFAWGALMGWAAAEGSLGLAPVLLYCGAIAWTIGYDTIYALQDVKDDAIIGIGSTARFFGAHVGAGVACFYAAAAFFAGAAFFAAGVGGLALVGLAAYALHLFWQVARLYAGGGPRLDGAEALRLFRSNREAGLILFAGLIAESLRLALAG</sequence>
<evidence type="ECO:0000313" key="14">
    <source>
        <dbReference type="Proteomes" id="UP000236286"/>
    </source>
</evidence>
<feature type="transmembrane region" description="Helical" evidence="11">
    <location>
        <begin position="197"/>
        <end position="216"/>
    </location>
</feature>
<evidence type="ECO:0000256" key="5">
    <source>
        <dbReference type="ARBA" id="ARBA00022519"/>
    </source>
</evidence>
<dbReference type="CDD" id="cd13959">
    <property type="entry name" value="PT_UbiA_COQ2"/>
    <property type="match status" value="1"/>
</dbReference>
<comment type="function">
    <text evidence="11">Catalyzes the prenylation of para-hydroxybenzoate (PHB) with an all-trans polyprenyl group. Mediates the second step in the final reaction sequence of ubiquinone-8 (UQ-8) biosynthesis, which is the condensation of the polyisoprenoid side chain with PHB, generating the first membrane-bound Q intermediate 3-octaprenyl-4-hydroxybenzoate.</text>
</comment>
<evidence type="ECO:0000313" key="13">
    <source>
        <dbReference type="EMBL" id="PNG26452.1"/>
    </source>
</evidence>
<evidence type="ECO:0000256" key="12">
    <source>
        <dbReference type="NCBIfam" id="TIGR01474"/>
    </source>
</evidence>
<dbReference type="Pfam" id="PF01040">
    <property type="entry name" value="UbiA"/>
    <property type="match status" value="1"/>
</dbReference>
<evidence type="ECO:0000256" key="2">
    <source>
        <dbReference type="ARBA" id="ARBA00004141"/>
    </source>
</evidence>
<feature type="transmembrane region" description="Helical" evidence="11">
    <location>
        <begin position="174"/>
        <end position="191"/>
    </location>
</feature>
<dbReference type="InterPro" id="IPR000537">
    <property type="entry name" value="UbiA_prenyltransferase"/>
</dbReference>
<name>A0A2J7TI64_METSI</name>
<evidence type="ECO:0000256" key="8">
    <source>
        <dbReference type="ARBA" id="ARBA00022692"/>
    </source>
</evidence>
<feature type="transmembrane region" description="Helical" evidence="11">
    <location>
        <begin position="268"/>
        <end position="289"/>
    </location>
</feature>
<comment type="pathway">
    <text evidence="11">Cofactor biosynthesis; ubiquinone biosynthesis.</text>
</comment>
<dbReference type="HAMAP" id="MF_01635">
    <property type="entry name" value="UbiA"/>
    <property type="match status" value="1"/>
</dbReference>
<evidence type="ECO:0000256" key="11">
    <source>
        <dbReference type="HAMAP-Rule" id="MF_01635"/>
    </source>
</evidence>
<comment type="similarity">
    <text evidence="3 11">Belongs to the UbiA prenyltransferase family.</text>
</comment>
<dbReference type="InterPro" id="IPR030470">
    <property type="entry name" value="UbiA_prenylTrfase_CS"/>
</dbReference>
<dbReference type="Gene3D" id="1.20.120.1780">
    <property type="entry name" value="UbiA prenyltransferase"/>
    <property type="match status" value="1"/>
</dbReference>
<dbReference type="Proteomes" id="UP000236286">
    <property type="component" value="Unassembled WGS sequence"/>
</dbReference>
<proteinExistence type="inferred from homology"/>
<dbReference type="OrthoDB" id="9782418at2"/>
<dbReference type="GO" id="GO:0005886">
    <property type="term" value="C:plasma membrane"/>
    <property type="evidence" value="ECO:0007669"/>
    <property type="project" value="UniProtKB-SubCell"/>
</dbReference>
<feature type="transmembrane region" description="Helical" evidence="11">
    <location>
        <begin position="121"/>
        <end position="141"/>
    </location>
</feature>
<evidence type="ECO:0000256" key="1">
    <source>
        <dbReference type="ARBA" id="ARBA00001946"/>
    </source>
</evidence>
<feature type="transmembrane region" description="Helical" evidence="11">
    <location>
        <begin position="237"/>
        <end position="262"/>
    </location>
</feature>
<dbReference type="Gene3D" id="1.10.357.140">
    <property type="entry name" value="UbiA prenyltransferase"/>
    <property type="match status" value="1"/>
</dbReference>